<name>A0A6S7EVN8_9BURK</name>
<dbReference type="InterPro" id="IPR004360">
    <property type="entry name" value="Glyas_Fos-R_dOase_dom"/>
</dbReference>
<feature type="domain" description="VOC" evidence="1">
    <location>
        <begin position="5"/>
        <end position="139"/>
    </location>
</feature>
<dbReference type="AlphaFoldDB" id="A0A6S7EVN8"/>
<dbReference type="RefSeq" id="WP_175202094.1">
    <property type="nucleotide sequence ID" value="NZ_CADILH010000001.1"/>
</dbReference>
<dbReference type="PANTHER" id="PTHR46142">
    <property type="match status" value="1"/>
</dbReference>
<dbReference type="EMBL" id="CADILH010000001">
    <property type="protein sequence ID" value="CAB3929395.1"/>
    <property type="molecule type" value="Genomic_DNA"/>
</dbReference>
<protein>
    <recommendedName>
        <fullName evidence="1">VOC domain-containing protein</fullName>
    </recommendedName>
</protein>
<evidence type="ECO:0000259" key="1">
    <source>
        <dbReference type="PROSITE" id="PS51819"/>
    </source>
</evidence>
<gene>
    <name evidence="2" type="ORF">LMG6000_00447</name>
</gene>
<dbReference type="Pfam" id="PF00903">
    <property type="entry name" value="Glyoxalase"/>
    <property type="match status" value="1"/>
</dbReference>
<proteinExistence type="predicted"/>
<dbReference type="InterPro" id="IPR029068">
    <property type="entry name" value="Glyas_Bleomycin-R_OHBP_Dase"/>
</dbReference>
<dbReference type="PANTHER" id="PTHR46142:SF3">
    <property type="entry name" value="F18B13.24 PROTEIN"/>
    <property type="match status" value="1"/>
</dbReference>
<keyword evidence="3" id="KW-1185">Reference proteome</keyword>
<evidence type="ECO:0000313" key="3">
    <source>
        <dbReference type="Proteomes" id="UP000494183"/>
    </source>
</evidence>
<organism evidence="2 3">
    <name type="scientific">Achromobacter insolitus</name>
    <dbReference type="NCBI Taxonomy" id="217204"/>
    <lineage>
        <taxon>Bacteria</taxon>
        <taxon>Pseudomonadati</taxon>
        <taxon>Pseudomonadota</taxon>
        <taxon>Betaproteobacteria</taxon>
        <taxon>Burkholderiales</taxon>
        <taxon>Alcaligenaceae</taxon>
        <taxon>Achromobacter</taxon>
    </lineage>
</organism>
<evidence type="ECO:0000313" key="2">
    <source>
        <dbReference type="EMBL" id="CAB3929395.1"/>
    </source>
</evidence>
<dbReference type="Gene3D" id="3.10.180.10">
    <property type="entry name" value="2,3-Dihydroxybiphenyl 1,2-Dioxygenase, domain 1"/>
    <property type="match status" value="1"/>
</dbReference>
<dbReference type="Proteomes" id="UP000494183">
    <property type="component" value="Unassembled WGS sequence"/>
</dbReference>
<dbReference type="SUPFAM" id="SSF54593">
    <property type="entry name" value="Glyoxalase/Bleomycin resistance protein/Dihydroxybiphenyl dioxygenase"/>
    <property type="match status" value="1"/>
</dbReference>
<reference evidence="2 3" key="1">
    <citation type="submission" date="2020-04" db="EMBL/GenBank/DDBJ databases">
        <authorList>
            <person name="De Canck E."/>
        </authorList>
    </citation>
    <scope>NUCLEOTIDE SEQUENCE [LARGE SCALE GENOMIC DNA]</scope>
    <source>
        <strain evidence="2 3">LMG 6000</strain>
    </source>
</reference>
<dbReference type="PROSITE" id="PS51819">
    <property type="entry name" value="VOC"/>
    <property type="match status" value="1"/>
</dbReference>
<sequence length="161" mass="17944">MPIRKLAHYSVRTTSLDDSRRFYTEVLGFKEGFRPEFKFPGIWLYQGGDEADFGVVHIIGIDKNDPEGLKEYLGDKDESSLYGSAAVDHLAFLATDLKDMRRRLRSANLDYRERTVPGLGLHQVFVEDPSGVTIELNYPAEEAIAAGAAQVENGANHANRA</sequence>
<dbReference type="InterPro" id="IPR037523">
    <property type="entry name" value="VOC_core"/>
</dbReference>
<accession>A0A6S7EVN8</accession>